<sequence length="169" mass="19190">MNRSNERNVKPGMRRDKQPGPHTRDSYRSPARIKGSTRCGECGALYEDGRWIWRASSDALRQLTCPACRRIHDHAPAGEFVLTGEYLAAHRDDLVALLRRQAAGEENEHPLERIMEIDEQPARMTVRTTGPHLLRRLGEAVLRAHQGHLTLHYRDGDGLLRADWQRAGG</sequence>
<evidence type="ECO:0000256" key="1">
    <source>
        <dbReference type="SAM" id="MobiDB-lite"/>
    </source>
</evidence>
<dbReference type="NCBIfam" id="NF040826">
    <property type="entry name" value="lxa_BCAM0308"/>
    <property type="match status" value="1"/>
</dbReference>
<proteinExistence type="predicted"/>
<protein>
    <recommendedName>
        <fullName evidence="4">Glutamyl-tRNA amidotransferase</fullName>
    </recommendedName>
</protein>
<name>A0A6P2TV82_BURL3</name>
<accession>A0A6P2TV82</accession>
<reference evidence="2 3" key="1">
    <citation type="submission" date="2019-09" db="EMBL/GenBank/DDBJ databases">
        <authorList>
            <person name="Depoorter E."/>
        </authorList>
    </citation>
    <scope>NUCLEOTIDE SEQUENCE [LARGE SCALE GENOMIC DNA]</scope>
    <source>
        <strain evidence="2">R-18109</strain>
    </source>
</reference>
<gene>
    <name evidence="2" type="ORF">BLA18109_01515</name>
</gene>
<dbReference type="AlphaFoldDB" id="A0A6P2TV82"/>
<evidence type="ECO:0000313" key="3">
    <source>
        <dbReference type="Proteomes" id="UP000494260"/>
    </source>
</evidence>
<evidence type="ECO:0008006" key="4">
    <source>
        <dbReference type="Google" id="ProtNLM"/>
    </source>
</evidence>
<organism evidence="2 3">
    <name type="scientific">Burkholderia lata (strain ATCC 17760 / DSM 23089 / LMG 22485 / NCIMB 9086 / R18194 / 383)</name>
    <dbReference type="NCBI Taxonomy" id="482957"/>
    <lineage>
        <taxon>Bacteria</taxon>
        <taxon>Pseudomonadati</taxon>
        <taxon>Pseudomonadota</taxon>
        <taxon>Betaproteobacteria</taxon>
        <taxon>Burkholderiales</taxon>
        <taxon>Burkholderiaceae</taxon>
        <taxon>Burkholderia</taxon>
        <taxon>Burkholderia cepacia complex</taxon>
    </lineage>
</organism>
<feature type="compositionally biased region" description="Basic and acidic residues" evidence="1">
    <location>
        <begin position="1"/>
        <end position="27"/>
    </location>
</feature>
<dbReference type="EMBL" id="CABVQH010000004">
    <property type="protein sequence ID" value="VWC60641.1"/>
    <property type="molecule type" value="Genomic_DNA"/>
</dbReference>
<feature type="region of interest" description="Disordered" evidence="1">
    <location>
        <begin position="1"/>
        <end position="34"/>
    </location>
</feature>
<dbReference type="Proteomes" id="UP000494260">
    <property type="component" value="Unassembled WGS sequence"/>
</dbReference>
<dbReference type="InterPro" id="IPR047706">
    <property type="entry name" value="BCAM0308-like"/>
</dbReference>
<evidence type="ECO:0000313" key="2">
    <source>
        <dbReference type="EMBL" id="VWC60641.1"/>
    </source>
</evidence>
<dbReference type="RefSeq" id="WP_174949907.1">
    <property type="nucleotide sequence ID" value="NZ_CABVQH010000004.1"/>
</dbReference>